<dbReference type="PROSITE" id="PS50103">
    <property type="entry name" value="ZF_C3H1"/>
    <property type="match status" value="1"/>
</dbReference>
<organism evidence="4 5">
    <name type="scientific">Branchiostoma belcheri</name>
    <name type="common">Amphioxus</name>
    <dbReference type="NCBI Taxonomy" id="7741"/>
    <lineage>
        <taxon>Eukaryota</taxon>
        <taxon>Metazoa</taxon>
        <taxon>Chordata</taxon>
        <taxon>Cephalochordata</taxon>
        <taxon>Leptocardii</taxon>
        <taxon>Amphioxiformes</taxon>
        <taxon>Branchiostomatidae</taxon>
        <taxon>Branchiostoma</taxon>
    </lineage>
</organism>
<dbReference type="InterPro" id="IPR013761">
    <property type="entry name" value="SAM/pointed_sf"/>
</dbReference>
<dbReference type="InterPro" id="IPR000571">
    <property type="entry name" value="Znf_CCCH"/>
</dbReference>
<dbReference type="Pfam" id="PF00536">
    <property type="entry name" value="SAM_1"/>
    <property type="match status" value="1"/>
</dbReference>
<dbReference type="AlphaFoldDB" id="A0A6P4ZMT0"/>
<feature type="compositionally biased region" description="Basic residues" evidence="2">
    <location>
        <begin position="12"/>
        <end position="22"/>
    </location>
</feature>
<dbReference type="GO" id="GO:0008270">
    <property type="term" value="F:zinc ion binding"/>
    <property type="evidence" value="ECO:0007669"/>
    <property type="project" value="UniProtKB-KW"/>
</dbReference>
<gene>
    <name evidence="5" type="primary">LOC109474889</name>
</gene>
<feature type="domain" description="C3H1-type" evidence="3">
    <location>
        <begin position="504"/>
        <end position="531"/>
    </location>
</feature>
<dbReference type="PANTHER" id="PTHR12247:SF131">
    <property type="entry name" value="LD05287P"/>
    <property type="match status" value="1"/>
</dbReference>
<name>A0A6P4ZMT0_BRABE</name>
<dbReference type="Gene3D" id="1.10.150.50">
    <property type="entry name" value="Transcription Factor, Ets-1"/>
    <property type="match status" value="1"/>
</dbReference>
<evidence type="ECO:0000256" key="1">
    <source>
        <dbReference type="PROSITE-ProRule" id="PRU00723"/>
    </source>
</evidence>
<sequence length="551" mass="64135">MSEEKLDAFLKKKEKKKKRRFKTFSDDVERVTKPPAQPIPPVQQDDPQQEEMGAVGGQTQKEAPAELHSEKGTIHPVSNWSVDEVCSLISKLSTDEIAETFKDEEIDGEALLILDELNLQRMIPKTGPRLKLSKALANSLIELSNRELDASHQKSSSTSEKGGLYVFVDDSNIWIEGKKAAVKQKKLACDEDPRLRIEYGNFIDVLSSKERQMSSVIEIANMYGSIPPPNDSLWDKMKEKGWKVDLKERSKITGKEKAVDAQLMVDATSFAEQKKDTGGTIVLISGDKDFIPLINKVLEYPTWNVEVWMWEHALSTSIKDLAKTRDRIMVESLDDHIESMTFTEYRFDWKQCHPSTLNKQAYVLKGAMMSYVNSTWVYAMEQTFPWPYQYDYNWFRERGDLVVTFSPRNEEKFSDRYFTKSINKVKRERQLNCNVTERSFDVITFHEYKQTLSPEEMKRTKKQKTVSSERCRYKFWCHHGLRCSSTHSEREKEHFKKRKNHDPRYKTQLCRYIQTHKFCYNTDCRYAHGEDDAICNKCYDKGHSEGNCQAM</sequence>
<reference evidence="5" key="1">
    <citation type="submission" date="2025-08" db="UniProtKB">
        <authorList>
            <consortium name="RefSeq"/>
        </authorList>
    </citation>
    <scope>IDENTIFICATION</scope>
    <source>
        <tissue evidence="5">Gonad</tissue>
    </source>
</reference>
<evidence type="ECO:0000313" key="5">
    <source>
        <dbReference type="RefSeq" id="XP_019630921.1"/>
    </source>
</evidence>
<dbReference type="Proteomes" id="UP000515135">
    <property type="component" value="Unplaced"/>
</dbReference>
<dbReference type="KEGG" id="bbel:109474889"/>
<feature type="compositionally biased region" description="Basic and acidic residues" evidence="2">
    <location>
        <begin position="23"/>
        <end position="32"/>
    </location>
</feature>
<keyword evidence="1" id="KW-0863">Zinc-finger</keyword>
<dbReference type="InterPro" id="IPR021139">
    <property type="entry name" value="NYN"/>
</dbReference>
<feature type="zinc finger region" description="C3H1-type" evidence="1">
    <location>
        <begin position="504"/>
        <end position="531"/>
    </location>
</feature>
<proteinExistence type="predicted"/>
<dbReference type="Pfam" id="PF01936">
    <property type="entry name" value="NYN"/>
    <property type="match status" value="1"/>
</dbReference>
<accession>A0A6P4ZMT0</accession>
<dbReference type="GO" id="GO:0004540">
    <property type="term" value="F:RNA nuclease activity"/>
    <property type="evidence" value="ECO:0007669"/>
    <property type="project" value="InterPro"/>
</dbReference>
<dbReference type="PANTHER" id="PTHR12247">
    <property type="entry name" value="POLYCOMB GROUP PROTEIN"/>
    <property type="match status" value="1"/>
</dbReference>
<dbReference type="Gene3D" id="3.40.50.1010">
    <property type="entry name" value="5'-nuclease"/>
    <property type="match status" value="1"/>
</dbReference>
<dbReference type="RefSeq" id="XP_019630921.1">
    <property type="nucleotide sequence ID" value="XM_019775362.1"/>
</dbReference>
<keyword evidence="1" id="KW-0862">Zinc</keyword>
<keyword evidence="1" id="KW-0479">Metal-binding</keyword>
<dbReference type="GO" id="GO:0042393">
    <property type="term" value="F:histone binding"/>
    <property type="evidence" value="ECO:0007669"/>
    <property type="project" value="TreeGrafter"/>
</dbReference>
<dbReference type="GO" id="GO:0005634">
    <property type="term" value="C:nucleus"/>
    <property type="evidence" value="ECO:0007669"/>
    <property type="project" value="TreeGrafter"/>
</dbReference>
<dbReference type="Gene3D" id="4.10.1000.10">
    <property type="entry name" value="Zinc finger, CCCH-type"/>
    <property type="match status" value="1"/>
</dbReference>
<feature type="region of interest" description="Disordered" evidence="2">
    <location>
        <begin position="1"/>
        <end position="69"/>
    </location>
</feature>
<dbReference type="GO" id="GO:0003682">
    <property type="term" value="F:chromatin binding"/>
    <property type="evidence" value="ECO:0007669"/>
    <property type="project" value="TreeGrafter"/>
</dbReference>
<evidence type="ECO:0000259" key="3">
    <source>
        <dbReference type="PROSITE" id="PS50103"/>
    </source>
</evidence>
<evidence type="ECO:0000256" key="2">
    <source>
        <dbReference type="SAM" id="MobiDB-lite"/>
    </source>
</evidence>
<evidence type="ECO:0000313" key="4">
    <source>
        <dbReference type="Proteomes" id="UP000515135"/>
    </source>
</evidence>
<feature type="compositionally biased region" description="Basic and acidic residues" evidence="2">
    <location>
        <begin position="1"/>
        <end position="11"/>
    </location>
</feature>
<dbReference type="InterPro" id="IPR001660">
    <property type="entry name" value="SAM"/>
</dbReference>
<dbReference type="OrthoDB" id="2390104at2759"/>
<dbReference type="SMART" id="SM00454">
    <property type="entry name" value="SAM"/>
    <property type="match status" value="1"/>
</dbReference>
<protein>
    <submittedName>
        <fullName evidence="5">Uncharacterized protein LOC109474889</fullName>
    </submittedName>
</protein>
<keyword evidence="4" id="KW-1185">Reference proteome</keyword>
<dbReference type="InterPro" id="IPR050548">
    <property type="entry name" value="PcG_chromatin_remod_factors"/>
</dbReference>
<dbReference type="GeneID" id="109474889"/>
<dbReference type="SUPFAM" id="SSF47769">
    <property type="entry name" value="SAM/Pointed domain"/>
    <property type="match status" value="1"/>
</dbReference>
<dbReference type="GO" id="GO:0045892">
    <property type="term" value="P:negative regulation of DNA-templated transcription"/>
    <property type="evidence" value="ECO:0007669"/>
    <property type="project" value="TreeGrafter"/>
</dbReference>